<dbReference type="OrthoDB" id="157612at2759"/>
<feature type="region of interest" description="Disordered" evidence="1">
    <location>
        <begin position="96"/>
        <end position="133"/>
    </location>
</feature>
<keyword evidence="3" id="KW-1185">Reference proteome</keyword>
<feature type="compositionally biased region" description="Basic and acidic residues" evidence="1">
    <location>
        <begin position="117"/>
        <end position="126"/>
    </location>
</feature>
<comment type="caution">
    <text evidence="2">The sequence shown here is derived from an EMBL/GenBank/DDBJ whole genome shotgun (WGS) entry which is preliminary data.</text>
</comment>
<evidence type="ECO:0000313" key="3">
    <source>
        <dbReference type="Proteomes" id="UP000694044"/>
    </source>
</evidence>
<protein>
    <submittedName>
        <fullName evidence="2">Uncharacterized protein</fullName>
    </submittedName>
</protein>
<accession>A0A8T1VHK3</accession>
<evidence type="ECO:0000313" key="2">
    <source>
        <dbReference type="EMBL" id="KAG7380561.1"/>
    </source>
</evidence>
<reference evidence="2" key="1">
    <citation type="submission" date="2021-02" db="EMBL/GenBank/DDBJ databases">
        <authorList>
            <person name="Palmer J.M."/>
        </authorList>
    </citation>
    <scope>NUCLEOTIDE SEQUENCE</scope>
    <source>
        <strain evidence="2">SCRP734</strain>
    </source>
</reference>
<dbReference type="AlphaFoldDB" id="A0A8T1VHK3"/>
<dbReference type="EMBL" id="JAGDFM010000287">
    <property type="protein sequence ID" value="KAG7380561.1"/>
    <property type="molecule type" value="Genomic_DNA"/>
</dbReference>
<name>A0A8T1VHK3_9STRA</name>
<evidence type="ECO:0000256" key="1">
    <source>
        <dbReference type="SAM" id="MobiDB-lite"/>
    </source>
</evidence>
<organism evidence="2 3">
    <name type="scientific">Phytophthora pseudosyringae</name>
    <dbReference type="NCBI Taxonomy" id="221518"/>
    <lineage>
        <taxon>Eukaryota</taxon>
        <taxon>Sar</taxon>
        <taxon>Stramenopiles</taxon>
        <taxon>Oomycota</taxon>
        <taxon>Peronosporomycetes</taxon>
        <taxon>Peronosporales</taxon>
        <taxon>Peronosporaceae</taxon>
        <taxon>Phytophthora</taxon>
    </lineage>
</organism>
<gene>
    <name evidence="2" type="ORF">PHYPSEUDO_007031</name>
</gene>
<proteinExistence type="predicted"/>
<dbReference type="Proteomes" id="UP000694044">
    <property type="component" value="Unassembled WGS sequence"/>
</dbReference>
<sequence length="257" mass="28958">MALTEWEGPIPVWIEAISIDMDEEMPMSDLMATSPSHPTIMNGNFTPVSTKMHSFFTCSTSADDQHSLFDTLLDDKPVVVGSGVMLDIQDVAVSPVKTKTPSAPPTISPAKCKPTAKPRDKVDVNPKKRRRDNQRVYEKNYRRRVKTKRSSDEVEWIQLETQVRTMLAKRTSVVVLGALNEHKTGLNPSTVCVRQRYLELLQEERALRESEALDSCILADDQAMTLWGGGTAPSREIREQLNGLPSLRKCHTFEFSW</sequence>